<evidence type="ECO:0000313" key="3">
    <source>
        <dbReference type="Proteomes" id="UP000053617"/>
    </source>
</evidence>
<organism evidence="2 3">
    <name type="scientific">Rhinocladiella mackenziei CBS 650.93</name>
    <dbReference type="NCBI Taxonomy" id="1442369"/>
    <lineage>
        <taxon>Eukaryota</taxon>
        <taxon>Fungi</taxon>
        <taxon>Dikarya</taxon>
        <taxon>Ascomycota</taxon>
        <taxon>Pezizomycotina</taxon>
        <taxon>Eurotiomycetes</taxon>
        <taxon>Chaetothyriomycetidae</taxon>
        <taxon>Chaetothyriales</taxon>
        <taxon>Herpotrichiellaceae</taxon>
        <taxon>Rhinocladiella</taxon>
    </lineage>
</organism>
<proteinExistence type="predicted"/>
<dbReference type="OrthoDB" id="5420391at2759"/>
<accession>A0A0D2I7W7</accession>
<dbReference type="Proteomes" id="UP000053617">
    <property type="component" value="Unassembled WGS sequence"/>
</dbReference>
<protein>
    <submittedName>
        <fullName evidence="2">Uncharacterized protein</fullName>
    </submittedName>
</protein>
<dbReference type="VEuPathDB" id="FungiDB:Z518_07873"/>
<feature type="compositionally biased region" description="Basic and acidic residues" evidence="1">
    <location>
        <begin position="53"/>
        <end position="67"/>
    </location>
</feature>
<reference evidence="2 3" key="1">
    <citation type="submission" date="2015-01" db="EMBL/GenBank/DDBJ databases">
        <title>The Genome Sequence of Rhinocladiella mackenzie CBS 650.93.</title>
        <authorList>
            <consortium name="The Broad Institute Genomics Platform"/>
            <person name="Cuomo C."/>
            <person name="de Hoog S."/>
            <person name="Gorbushina A."/>
            <person name="Stielow B."/>
            <person name="Teixiera M."/>
            <person name="Abouelleil A."/>
            <person name="Chapman S.B."/>
            <person name="Priest M."/>
            <person name="Young S.K."/>
            <person name="Wortman J."/>
            <person name="Nusbaum C."/>
            <person name="Birren B."/>
        </authorList>
    </citation>
    <scope>NUCLEOTIDE SEQUENCE [LARGE SCALE GENOMIC DNA]</scope>
    <source>
        <strain evidence="2 3">CBS 650.93</strain>
    </source>
</reference>
<dbReference type="RefSeq" id="XP_013269070.1">
    <property type="nucleotide sequence ID" value="XM_013413616.1"/>
</dbReference>
<evidence type="ECO:0000256" key="1">
    <source>
        <dbReference type="SAM" id="MobiDB-lite"/>
    </source>
</evidence>
<evidence type="ECO:0000313" key="2">
    <source>
        <dbReference type="EMBL" id="KIX01934.1"/>
    </source>
</evidence>
<dbReference type="HOGENOM" id="CLU_022340_2_1_1"/>
<feature type="region of interest" description="Disordered" evidence="1">
    <location>
        <begin position="46"/>
        <end position="67"/>
    </location>
</feature>
<dbReference type="PANTHER" id="PTHR42084:SF1">
    <property type="entry name" value="SERINE_THREONINE-PROTEIN KINASE PPK6"/>
    <property type="match status" value="1"/>
</dbReference>
<keyword evidence="3" id="KW-1185">Reference proteome</keyword>
<dbReference type="STRING" id="1442369.A0A0D2I7W7"/>
<dbReference type="GeneID" id="25295944"/>
<dbReference type="EMBL" id="KN847480">
    <property type="protein sequence ID" value="KIX01934.1"/>
    <property type="molecule type" value="Genomic_DNA"/>
</dbReference>
<gene>
    <name evidence="2" type="ORF">Z518_07873</name>
</gene>
<feature type="region of interest" description="Disordered" evidence="1">
    <location>
        <begin position="109"/>
        <end position="154"/>
    </location>
</feature>
<name>A0A0D2I7W7_9EURO</name>
<sequence>MSADLYAAFTAEKDDAATTEKVITSTNAVANASASGVTFQPSVQAWSTPQRKFQVDKESPPWKLDPEDKDVLFDAEEADLEDDFGDFETVGSGSKINSEVNVFPEEHRNRVAEQVGPSVSTSPVRDLLGLDNNIPPPAGSRTDLYQSNNERPIPTMNITKQEKPEASWDEDWGDFEQTHTEEPYQSDLLNLQLNNKPRVGVETMENEPDDDWEPFEDGMPEPNPHDTGLKASTNAWKECQRGVSTRAPATAVFERPMNIPPPSSLLQLLSSVFEALHRSNAEKTKPKSELADTILVVYRTASRIVAGRSMRWKRDTILAQSVRIGQAGKRGGMKLASVNKSENAREERDSEEMIHDWSKHVYEFNNILAQAEFPPHRMKISTSPSLKILKQSSTIDSSKQCAVCGLKRNERLVDVDIDAEDLFGEFWTEHWGHNDCHNFWYSFKGLLGQR</sequence>
<dbReference type="PANTHER" id="PTHR42084">
    <property type="entry name" value="YALI0E26631P"/>
    <property type="match status" value="1"/>
</dbReference>
<dbReference type="AlphaFoldDB" id="A0A0D2I7W7"/>